<evidence type="ECO:0000313" key="2">
    <source>
        <dbReference type="Proteomes" id="UP000078492"/>
    </source>
</evidence>
<evidence type="ECO:0000313" key="1">
    <source>
        <dbReference type="EMBL" id="KYN10741.1"/>
    </source>
</evidence>
<keyword evidence="1" id="KW-0675">Receptor</keyword>
<reference evidence="1 2" key="1">
    <citation type="submission" date="2015-09" db="EMBL/GenBank/DDBJ databases">
        <title>Trachymyrmex cornetzi WGS genome.</title>
        <authorList>
            <person name="Nygaard S."/>
            <person name="Hu H."/>
            <person name="Boomsma J."/>
            <person name="Zhang G."/>
        </authorList>
    </citation>
    <scope>NUCLEOTIDE SEQUENCE [LARGE SCALE GENOMIC DNA]</scope>
    <source>
        <strain evidence="1">Tcor2-1</strain>
        <tissue evidence="1">Whole body</tissue>
    </source>
</reference>
<dbReference type="PANTHER" id="PTHR11243">
    <property type="entry name" value="GROWTH FACTOR RECEPTOR-BOUND PROTEIN"/>
    <property type="match status" value="1"/>
</dbReference>
<dbReference type="EMBL" id="KQ980989">
    <property type="protein sequence ID" value="KYN10741.1"/>
    <property type="molecule type" value="Genomic_DNA"/>
</dbReference>
<feature type="non-terminal residue" evidence="1">
    <location>
        <position position="1"/>
    </location>
</feature>
<proteinExistence type="predicted"/>
<dbReference type="PANTHER" id="PTHR11243:SF38">
    <property type="entry name" value="GROWTH FACTOR RECEPTOR-BOUND PROTEIN 14-LIKE ISOFORM X1"/>
    <property type="match status" value="1"/>
</dbReference>
<name>A0A195DCY3_9HYME</name>
<dbReference type="STRING" id="471704.A0A195DCY3"/>
<gene>
    <name evidence="1" type="ORF">ALC57_17348</name>
</gene>
<keyword evidence="2" id="KW-1185">Reference proteome</keyword>
<organism evidence="1 2">
    <name type="scientific">Trachymyrmex cornetzi</name>
    <dbReference type="NCBI Taxonomy" id="471704"/>
    <lineage>
        <taxon>Eukaryota</taxon>
        <taxon>Metazoa</taxon>
        <taxon>Ecdysozoa</taxon>
        <taxon>Arthropoda</taxon>
        <taxon>Hexapoda</taxon>
        <taxon>Insecta</taxon>
        <taxon>Pterygota</taxon>
        <taxon>Neoptera</taxon>
        <taxon>Endopterygota</taxon>
        <taxon>Hymenoptera</taxon>
        <taxon>Apocrita</taxon>
        <taxon>Aculeata</taxon>
        <taxon>Formicoidea</taxon>
        <taxon>Formicidae</taxon>
        <taxon>Myrmicinae</taxon>
        <taxon>Trachymyrmex</taxon>
    </lineage>
</organism>
<dbReference type="InterPro" id="IPR011993">
    <property type="entry name" value="PH-like_dom_sf"/>
</dbReference>
<protein>
    <submittedName>
        <fullName evidence="1">Growth factor receptor-bound protein 7</fullName>
    </submittedName>
</protein>
<accession>A0A195DCY3</accession>
<sequence>IWNAIRLRGTFCVVQIASRVDPLYGGALLCSQVRYRCCQARMQRAGTEHPLSRMTENSLICHEIIDIGAVEILRGTVELANYITFHRPPVHVSRCETNSVTETVPKNGLRTLTILTLIANPPPSDIAINLLVVSLFLLQDNEQLITLAHLSDYNVYRIPNAKRVFGAPFEWGACLRPNSNAEAEDTEAGEPGIKVIIFENEKSRTCWLTAMRLANSSATGCNLETLHQRIVTQPVSVHPRESPEPYVCTTVAAGGQTGQTCLTLIHFTRNLRSRTISIGLGLVFVNLRGMESKIEDVTVTSVFYGKQLRENYRAFKNKQCEQNGGGSPKEQYSSYNVSNVSAMYIFSSERTRRSSKNKF</sequence>
<dbReference type="Proteomes" id="UP000078492">
    <property type="component" value="Unassembled WGS sequence"/>
</dbReference>
<dbReference type="AlphaFoldDB" id="A0A195DCY3"/>
<dbReference type="InterPro" id="IPR039664">
    <property type="entry name" value="GRB/APBB1IP"/>
</dbReference>
<dbReference type="Gene3D" id="2.30.29.30">
    <property type="entry name" value="Pleckstrin-homology domain (PH domain)/Phosphotyrosine-binding domain (PTB)"/>
    <property type="match status" value="1"/>
</dbReference>